<dbReference type="Pfam" id="PF01979">
    <property type="entry name" value="Amidohydro_1"/>
    <property type="match status" value="1"/>
</dbReference>
<protein>
    <submittedName>
        <fullName evidence="2">Amidohydrolase family protein</fullName>
    </submittedName>
</protein>
<feature type="domain" description="Amidohydrolase-related" evidence="1">
    <location>
        <begin position="47"/>
        <end position="398"/>
    </location>
</feature>
<gene>
    <name evidence="2" type="ORF">QEH52_14725</name>
</gene>
<dbReference type="InterPro" id="IPR032466">
    <property type="entry name" value="Metal_Hydrolase"/>
</dbReference>
<sequence length="403" mass="44224">MHYQDCIVFHGPEMAPMRCASFRAEGDRIVEMDLIEPVQRIEHGAIVIIPGLVNAHTHMGDSFIPDGATGLTLEEGFFRPDGFKYREIAKLDRASHVDFISDALSYMACSGTVAHFDFREQGAEGATRLREASDRTGVRSVILGQFDSVPFDLAALTRNTADFDATAMNELRALLEVADGFSESTMNDLTDPAWQSVRNLTHAMGKARAVHCLENEGYRELSLQRTQRGDLIQAIELYQPDLIVHLTVANDDEIQLLADSGITAVLNPRANANLGLPLPPVAKLMDAGVNLLLGTDNGLLNSPSMLAELDFTYKLAKSQYGDALRPDPAEILKMATSNVSKTRWGQELPGALELGSVANFTVLDFNQTHLRRSAHLVASVLTRVTPEDVLQTVRAGKVIYQHN</sequence>
<dbReference type="PANTHER" id="PTHR43794">
    <property type="entry name" value="AMINOHYDROLASE SSNA-RELATED"/>
    <property type="match status" value="1"/>
</dbReference>
<dbReference type="RefSeq" id="WP_308951462.1">
    <property type="nucleotide sequence ID" value="NZ_JARXHW010000040.1"/>
</dbReference>
<reference evidence="2 3" key="1">
    <citation type="submission" date="2023-04" db="EMBL/GenBank/DDBJ databases">
        <title>A novel bacteria isolated from coastal sediment.</title>
        <authorList>
            <person name="Liu X.-J."/>
            <person name="Du Z.-J."/>
        </authorList>
    </citation>
    <scope>NUCLEOTIDE SEQUENCE [LARGE SCALE GENOMIC DNA]</scope>
    <source>
        <strain evidence="2 3">SDUM461003</strain>
    </source>
</reference>
<evidence type="ECO:0000313" key="3">
    <source>
        <dbReference type="Proteomes" id="UP001225316"/>
    </source>
</evidence>
<evidence type="ECO:0000259" key="1">
    <source>
        <dbReference type="Pfam" id="PF01979"/>
    </source>
</evidence>
<organism evidence="2 3">
    <name type="scientific">Thalassobacterium maritimum</name>
    <dbReference type="NCBI Taxonomy" id="3041265"/>
    <lineage>
        <taxon>Bacteria</taxon>
        <taxon>Pseudomonadati</taxon>
        <taxon>Verrucomicrobiota</taxon>
        <taxon>Opitutia</taxon>
        <taxon>Puniceicoccales</taxon>
        <taxon>Coraliomargaritaceae</taxon>
        <taxon>Thalassobacterium</taxon>
    </lineage>
</organism>
<name>A0ABU1AX88_9BACT</name>
<dbReference type="Proteomes" id="UP001225316">
    <property type="component" value="Unassembled WGS sequence"/>
</dbReference>
<comment type="caution">
    <text evidence="2">The sequence shown here is derived from an EMBL/GenBank/DDBJ whole genome shotgun (WGS) entry which is preliminary data.</text>
</comment>
<dbReference type="Gene3D" id="2.30.40.10">
    <property type="entry name" value="Urease, subunit C, domain 1"/>
    <property type="match status" value="1"/>
</dbReference>
<dbReference type="InterPro" id="IPR011059">
    <property type="entry name" value="Metal-dep_hydrolase_composite"/>
</dbReference>
<accession>A0ABU1AX88</accession>
<dbReference type="InterPro" id="IPR006680">
    <property type="entry name" value="Amidohydro-rel"/>
</dbReference>
<dbReference type="SUPFAM" id="SSF51338">
    <property type="entry name" value="Composite domain of metallo-dependent hydrolases"/>
    <property type="match status" value="1"/>
</dbReference>
<proteinExistence type="predicted"/>
<dbReference type="SUPFAM" id="SSF51556">
    <property type="entry name" value="Metallo-dependent hydrolases"/>
    <property type="match status" value="1"/>
</dbReference>
<evidence type="ECO:0000313" key="2">
    <source>
        <dbReference type="EMBL" id="MDQ8208778.1"/>
    </source>
</evidence>
<dbReference type="Gene3D" id="3.20.20.140">
    <property type="entry name" value="Metal-dependent hydrolases"/>
    <property type="match status" value="1"/>
</dbReference>
<dbReference type="InterPro" id="IPR050287">
    <property type="entry name" value="MTA/SAH_deaminase"/>
</dbReference>
<keyword evidence="3" id="KW-1185">Reference proteome</keyword>
<dbReference type="PANTHER" id="PTHR43794:SF5">
    <property type="entry name" value="CHLOROHYDROLASE FAMILY PROTEIN"/>
    <property type="match status" value="1"/>
</dbReference>
<dbReference type="EMBL" id="JARXHW010000040">
    <property type="protein sequence ID" value="MDQ8208778.1"/>
    <property type="molecule type" value="Genomic_DNA"/>
</dbReference>